<dbReference type="RefSeq" id="WP_075081405.1">
    <property type="nucleotide sequence ID" value="NZ_BDCO01000003.1"/>
</dbReference>
<gene>
    <name evidence="1" type="ORF">TSACC_3679</name>
</gene>
<dbReference type="Gene3D" id="1.10.10.1400">
    <property type="entry name" value="Terminase, small subunit, N-terminal DNA-binding domain, HTH motif"/>
    <property type="match status" value="1"/>
</dbReference>
<dbReference type="GO" id="GO:0051276">
    <property type="term" value="P:chromosome organization"/>
    <property type="evidence" value="ECO:0007669"/>
    <property type="project" value="InterPro"/>
</dbReference>
<dbReference type="STRING" id="690879.TSACC_3679"/>
<dbReference type="OrthoDB" id="7358785at2"/>
<dbReference type="InParanoid" id="A0A146GGP3"/>
<dbReference type="Pfam" id="PF03592">
    <property type="entry name" value="Terminase_2"/>
    <property type="match status" value="1"/>
</dbReference>
<dbReference type="InterPro" id="IPR038713">
    <property type="entry name" value="Terminase_Gp1_N_sf"/>
</dbReference>
<evidence type="ECO:0000313" key="1">
    <source>
        <dbReference type="EMBL" id="GAT35608.1"/>
    </source>
</evidence>
<keyword evidence="2" id="KW-1185">Reference proteome</keyword>
<reference evidence="2" key="1">
    <citation type="journal article" date="2017" name="Genome Announc.">
        <title>Draft Genome Sequence of Terrimicrobium sacchariphilum NM-5T, a Facultative Anaerobic Soil Bacterium of the Class Spartobacteria.</title>
        <authorList>
            <person name="Qiu Y.L."/>
            <person name="Tourlousse D.M."/>
            <person name="Matsuura N."/>
            <person name="Ohashi A."/>
            <person name="Sekiguchi Y."/>
        </authorList>
    </citation>
    <scope>NUCLEOTIDE SEQUENCE [LARGE SCALE GENOMIC DNA]</scope>
    <source>
        <strain evidence="2">NM-5</strain>
    </source>
</reference>
<sequence length="158" mass="17774">MESQEKLNDRQRKFAELIVGGATAKAAYFEAFPRCRSEKTAETEGSKLLKNPKVASFIEALRWEVAENAKSDLVATRQEVLEFLTEVIRTPAGMVDEEHKLCQSFKFTEGMREIKIPPKLQAAERLAKMLGWDVPEKKVVEAGDTLTEFLEKLLGGSK</sequence>
<dbReference type="InterPro" id="IPR005335">
    <property type="entry name" value="Terminase_ssu"/>
</dbReference>
<dbReference type="Proteomes" id="UP000076023">
    <property type="component" value="Unassembled WGS sequence"/>
</dbReference>
<evidence type="ECO:0000313" key="2">
    <source>
        <dbReference type="Proteomes" id="UP000076023"/>
    </source>
</evidence>
<accession>A0A146GGP3</accession>
<organism evidence="1 2">
    <name type="scientific">Terrimicrobium sacchariphilum</name>
    <dbReference type="NCBI Taxonomy" id="690879"/>
    <lineage>
        <taxon>Bacteria</taxon>
        <taxon>Pseudomonadati</taxon>
        <taxon>Verrucomicrobiota</taxon>
        <taxon>Terrimicrobiia</taxon>
        <taxon>Terrimicrobiales</taxon>
        <taxon>Terrimicrobiaceae</taxon>
        <taxon>Terrimicrobium</taxon>
    </lineage>
</organism>
<comment type="caution">
    <text evidence="1">The sequence shown here is derived from an EMBL/GenBank/DDBJ whole genome shotgun (WGS) entry which is preliminary data.</text>
</comment>
<name>A0A146GGP3_TERSA</name>
<dbReference type="AlphaFoldDB" id="A0A146GGP3"/>
<proteinExistence type="predicted"/>
<dbReference type="EMBL" id="BDCO01000003">
    <property type="protein sequence ID" value="GAT35608.1"/>
    <property type="molecule type" value="Genomic_DNA"/>
</dbReference>
<protein>
    <submittedName>
        <fullName evidence="1">Phage terminase, small subunit</fullName>
    </submittedName>
</protein>